<dbReference type="Proteomes" id="UP000002630">
    <property type="component" value="Unassembled WGS sequence"/>
</dbReference>
<feature type="coiled-coil region" evidence="1">
    <location>
        <begin position="140"/>
        <end position="188"/>
    </location>
</feature>
<feature type="coiled-coil region" evidence="1">
    <location>
        <begin position="606"/>
        <end position="762"/>
    </location>
</feature>
<gene>
    <name evidence="3" type="ORF">Esi_0110_0082</name>
</gene>
<feature type="compositionally biased region" description="Basic and acidic residues" evidence="2">
    <location>
        <begin position="825"/>
        <end position="852"/>
    </location>
</feature>
<feature type="coiled-coil region" evidence="1">
    <location>
        <begin position="944"/>
        <end position="1006"/>
    </location>
</feature>
<protein>
    <submittedName>
        <fullName evidence="3">Uncharacterized protein</fullName>
    </submittedName>
</protein>
<feature type="compositionally biased region" description="Basic and acidic residues" evidence="2">
    <location>
        <begin position="860"/>
        <end position="879"/>
    </location>
</feature>
<sequence>MTDAGGVFDLDGDPEGAEGHEGGSSLQAVLAASRQRAEAKSAQELQLELEAVRLRLLRRSQIIDALRSAYVRDVVIVKNELMRKSAMTDEEYVAQGGPGTDITDAIPSLDMRPVLALFSPEDAFLRIESCTGCGGHLEIVTKETKRVARLTKRISDLNEAMGETAKEAAQLRAELILTRHRVKELDERNIVNRDTLVAKLEQTQRTCEADVLALKEDARRSDRAWEAKMARKDEQLTVIPALIKERDKLREELDQEISSREQDQHRKDVEIATLKAKVAHLESSAEADAKRILEARSKTEDTQRRLNNEKAEHAATAGLLLEEEGKYERCRSRLETSQEHLADLNERFNEMRAEVEASAENAEEEAGEASDALAAAKVEIQRLRTVLGTSDAAAALEAATLKISTLSEELHAARSEAREANDALQEDREKLKGAQAELDKSKSLRLSKASMLSDRGRQSSDGGLSWAGSFIEPFDDDELLYEGERQGRMSSAMAPGGRKFEQGKWAVEKWIALVRFRKAVDAHNAEVTRLRTLLRIAQGGDERSRLESELEVMSSNHSLEDMEDAMHKEVAALKLQAAGQSDGGSERNRARSSAGLDGAAWEAKLAESAEAQRLESERQLADLAALHEQTVEGLRLELSTERENVERLESEAEESKEKLKRLAKLEKNEKGHNAMTEELKKMEEETGIRVGFDSSLEFNTVEGDLSKEDEARLIEELDNARDEIKNIKMRQAMVTHELLGNIKVANAEVEMLKVALADMTAQRDARMDMGTLAGMGSKKSGMNPEEFQSLKEEAKLQKKKNASLKTELEETSKALLMLLEELRNGRDGGANDRKGGGREGEGDRGGGKSRTPDEEEKEAELEKRRQERAAQAEAKKQLAEAEQKELEEFKEACLLPQTEGVAFAADKLAAVQASVKEQFKDVFLELKEALEAHKKFVLRTRVEAREITGKMNALETELDRLRGLHHSTQEELRGRSAVLAQTQQDLSAERSALAATRKELAAAQAEARGNYYFKEKFKPQLITCRLILSC</sequence>
<dbReference type="STRING" id="2880.D7FHT3"/>
<dbReference type="AlphaFoldDB" id="D7FHT3"/>
<feature type="coiled-coil region" evidence="1">
    <location>
        <begin position="787"/>
        <end position="821"/>
    </location>
</feature>
<proteinExistence type="predicted"/>
<name>D7FHT3_ECTSI</name>
<dbReference type="eggNOG" id="ENOG502QYAX">
    <property type="taxonomic scope" value="Eukaryota"/>
</dbReference>
<dbReference type="OrthoDB" id="72944at2759"/>
<evidence type="ECO:0000313" key="4">
    <source>
        <dbReference type="Proteomes" id="UP000002630"/>
    </source>
</evidence>
<evidence type="ECO:0000256" key="1">
    <source>
        <dbReference type="SAM" id="Coils"/>
    </source>
</evidence>
<evidence type="ECO:0000313" key="3">
    <source>
        <dbReference type="EMBL" id="CBJ28638.1"/>
    </source>
</evidence>
<reference evidence="3 4" key="1">
    <citation type="journal article" date="2010" name="Nature">
        <title>The Ectocarpus genome and the independent evolution of multicellularity in brown algae.</title>
        <authorList>
            <person name="Cock J.M."/>
            <person name="Sterck L."/>
            <person name="Rouze P."/>
            <person name="Scornet D."/>
            <person name="Allen A.E."/>
            <person name="Amoutzias G."/>
            <person name="Anthouard V."/>
            <person name="Artiguenave F."/>
            <person name="Aury J.M."/>
            <person name="Badger J.H."/>
            <person name="Beszteri B."/>
            <person name="Billiau K."/>
            <person name="Bonnet E."/>
            <person name="Bothwell J.H."/>
            <person name="Bowler C."/>
            <person name="Boyen C."/>
            <person name="Brownlee C."/>
            <person name="Carrano C.J."/>
            <person name="Charrier B."/>
            <person name="Cho G.Y."/>
            <person name="Coelho S.M."/>
            <person name="Collen J."/>
            <person name="Corre E."/>
            <person name="Da Silva C."/>
            <person name="Delage L."/>
            <person name="Delaroque N."/>
            <person name="Dittami S.M."/>
            <person name="Doulbeau S."/>
            <person name="Elias M."/>
            <person name="Farnham G."/>
            <person name="Gachon C.M."/>
            <person name="Gschloessl B."/>
            <person name="Heesch S."/>
            <person name="Jabbari K."/>
            <person name="Jubin C."/>
            <person name="Kawai H."/>
            <person name="Kimura K."/>
            <person name="Kloareg B."/>
            <person name="Kupper F.C."/>
            <person name="Lang D."/>
            <person name="Le Bail A."/>
            <person name="Leblanc C."/>
            <person name="Lerouge P."/>
            <person name="Lohr M."/>
            <person name="Lopez P.J."/>
            <person name="Martens C."/>
            <person name="Maumus F."/>
            <person name="Michel G."/>
            <person name="Miranda-Saavedra D."/>
            <person name="Morales J."/>
            <person name="Moreau H."/>
            <person name="Motomura T."/>
            <person name="Nagasato C."/>
            <person name="Napoli C.A."/>
            <person name="Nelson D.R."/>
            <person name="Nyvall-Collen P."/>
            <person name="Peters A.F."/>
            <person name="Pommier C."/>
            <person name="Potin P."/>
            <person name="Poulain J."/>
            <person name="Quesneville H."/>
            <person name="Read B."/>
            <person name="Rensing S.A."/>
            <person name="Ritter A."/>
            <person name="Rousvoal S."/>
            <person name="Samanta M."/>
            <person name="Samson G."/>
            <person name="Schroeder D.C."/>
            <person name="Segurens B."/>
            <person name="Strittmatter M."/>
            <person name="Tonon T."/>
            <person name="Tregear J.W."/>
            <person name="Valentin K."/>
            <person name="von Dassow P."/>
            <person name="Yamagishi T."/>
            <person name="Van de Peer Y."/>
            <person name="Wincker P."/>
        </authorList>
    </citation>
    <scope>NUCLEOTIDE SEQUENCE [LARGE SCALE GENOMIC DNA]</scope>
    <source>
        <strain evidence="4">Ec32 / CCAP1310/4</strain>
    </source>
</reference>
<dbReference type="EMBL" id="FN649760">
    <property type="protein sequence ID" value="CBJ28638.1"/>
    <property type="molecule type" value="Genomic_DNA"/>
</dbReference>
<keyword evidence="4" id="KW-1185">Reference proteome</keyword>
<dbReference type="InParanoid" id="D7FHT3"/>
<feature type="region of interest" description="Disordered" evidence="2">
    <location>
        <begin position="825"/>
        <end position="879"/>
    </location>
</feature>
<organism evidence="3 4">
    <name type="scientific">Ectocarpus siliculosus</name>
    <name type="common">Brown alga</name>
    <name type="synonym">Conferva siliculosa</name>
    <dbReference type="NCBI Taxonomy" id="2880"/>
    <lineage>
        <taxon>Eukaryota</taxon>
        <taxon>Sar</taxon>
        <taxon>Stramenopiles</taxon>
        <taxon>Ochrophyta</taxon>
        <taxon>PX clade</taxon>
        <taxon>Phaeophyceae</taxon>
        <taxon>Ectocarpales</taxon>
        <taxon>Ectocarpaceae</taxon>
        <taxon>Ectocarpus</taxon>
    </lineage>
</organism>
<accession>D7FHT3</accession>
<evidence type="ECO:0000256" key="2">
    <source>
        <dbReference type="SAM" id="MobiDB-lite"/>
    </source>
</evidence>
<feature type="region of interest" description="Disordered" evidence="2">
    <location>
        <begin position="1"/>
        <end position="25"/>
    </location>
</feature>
<feature type="region of interest" description="Disordered" evidence="2">
    <location>
        <begin position="417"/>
        <end position="438"/>
    </location>
</feature>
<keyword evidence="1" id="KW-0175">Coiled coil</keyword>